<keyword evidence="2" id="KW-1185">Reference proteome</keyword>
<protein>
    <recommendedName>
        <fullName evidence="3">Alpha/beta hydrolase</fullName>
    </recommendedName>
</protein>
<dbReference type="GO" id="GO:0016042">
    <property type="term" value="P:lipid catabolic process"/>
    <property type="evidence" value="ECO:0007669"/>
    <property type="project" value="InterPro"/>
</dbReference>
<gene>
    <name evidence="1" type="ORF">DQQ10_20385</name>
</gene>
<comment type="caution">
    <text evidence="1">The sequence shown here is derived from an EMBL/GenBank/DDBJ whole genome shotgun (WGS) entry which is preliminary data.</text>
</comment>
<dbReference type="EMBL" id="QMFY01000012">
    <property type="protein sequence ID" value="RAV99255.1"/>
    <property type="molecule type" value="Genomic_DNA"/>
</dbReference>
<evidence type="ECO:0008006" key="3">
    <source>
        <dbReference type="Google" id="ProtNLM"/>
    </source>
</evidence>
<dbReference type="PANTHER" id="PTHR34853:SF1">
    <property type="entry name" value="LIPASE 5"/>
    <property type="match status" value="1"/>
</dbReference>
<evidence type="ECO:0000313" key="2">
    <source>
        <dbReference type="Proteomes" id="UP000251889"/>
    </source>
</evidence>
<dbReference type="Proteomes" id="UP000251889">
    <property type="component" value="Unassembled WGS sequence"/>
</dbReference>
<dbReference type="RefSeq" id="WP_112748769.1">
    <property type="nucleotide sequence ID" value="NZ_QMFY01000012.1"/>
</dbReference>
<dbReference type="Gene3D" id="1.10.260.160">
    <property type="match status" value="1"/>
</dbReference>
<reference evidence="1 2" key="1">
    <citation type="submission" date="2018-06" db="EMBL/GenBank/DDBJ databases">
        <title>Chryseolinea flavus sp. nov., a member of the phylum Bacteroidetes isolated from soil.</title>
        <authorList>
            <person name="Li Y."/>
            <person name="Wang J."/>
        </authorList>
    </citation>
    <scope>NUCLEOTIDE SEQUENCE [LARGE SCALE GENOMIC DNA]</scope>
    <source>
        <strain evidence="1 2">SDU1-6</strain>
    </source>
</reference>
<dbReference type="AlphaFoldDB" id="A0A364XY80"/>
<dbReference type="PIRSF" id="PIRSF029171">
    <property type="entry name" value="Esterase_LipA"/>
    <property type="match status" value="1"/>
</dbReference>
<dbReference type="OrthoDB" id="9798122at2"/>
<sequence length="399" mass="43650">MNIFKSYLITLFSTAAIVACGDDASTDKPIAGESNSYFVSAEQTATVSLPVLQSFAQLSGETEFLKLLKYAVTKYTIVYKTTFKGEVIDASGVLFIPEGIRDAAPLLSLQHGTEFVKSDAPSTSSDPTGMEYFASAGYIAFMPDFVGYGKSSQIFHPYYDRTSSAQSVIDMIKAVKEYLREHKIAFNDKLFLAGYSEGGYVTLAAAKEIDTNASHDLKVTAVAAGAGGYDLSSMLESVTQAEHYAYPSYLAFVLTAYNKTYDWGRPTSDFFNEPYAKAIDTYLNGNYSGSFLNSKLTTTVSALLNQDFYASLSQSNGELVVKRALADNSVLGWKTDIPILLYHGTADEIIPFTNSERTLQNFKSNGANQVSLITIPKGTHGSSFVPMLRDFVPRFETLR</sequence>
<dbReference type="Pfam" id="PF03583">
    <property type="entry name" value="LIP"/>
    <property type="match status" value="1"/>
</dbReference>
<dbReference type="GO" id="GO:0004806">
    <property type="term" value="F:triacylglycerol lipase activity"/>
    <property type="evidence" value="ECO:0007669"/>
    <property type="project" value="InterPro"/>
</dbReference>
<proteinExistence type="predicted"/>
<dbReference type="SUPFAM" id="SSF53474">
    <property type="entry name" value="alpha/beta-Hydrolases"/>
    <property type="match status" value="1"/>
</dbReference>
<dbReference type="Gene3D" id="3.40.50.1820">
    <property type="entry name" value="alpha/beta hydrolase"/>
    <property type="match status" value="1"/>
</dbReference>
<name>A0A364XY80_9BACT</name>
<accession>A0A364XY80</accession>
<organism evidence="1 2">
    <name type="scientific">Pseudochryseolinea flava</name>
    <dbReference type="NCBI Taxonomy" id="2059302"/>
    <lineage>
        <taxon>Bacteria</taxon>
        <taxon>Pseudomonadati</taxon>
        <taxon>Bacteroidota</taxon>
        <taxon>Cytophagia</taxon>
        <taxon>Cytophagales</taxon>
        <taxon>Fulvivirgaceae</taxon>
        <taxon>Pseudochryseolinea</taxon>
    </lineage>
</organism>
<dbReference type="PANTHER" id="PTHR34853">
    <property type="match status" value="1"/>
</dbReference>
<evidence type="ECO:0000313" key="1">
    <source>
        <dbReference type="EMBL" id="RAV99255.1"/>
    </source>
</evidence>
<dbReference type="PROSITE" id="PS51257">
    <property type="entry name" value="PROKAR_LIPOPROTEIN"/>
    <property type="match status" value="1"/>
</dbReference>
<dbReference type="InterPro" id="IPR005152">
    <property type="entry name" value="Lipase_secreted"/>
</dbReference>
<dbReference type="InterPro" id="IPR029058">
    <property type="entry name" value="AB_hydrolase_fold"/>
</dbReference>